<comment type="caution">
    <text evidence="1">The sequence shown here is derived from an EMBL/GenBank/DDBJ whole genome shotgun (WGS) entry which is preliminary data.</text>
</comment>
<name>L9WX21_9EURY</name>
<accession>L9WX21</accession>
<evidence type="ECO:0000313" key="1">
    <source>
        <dbReference type="EMBL" id="ELY52903.1"/>
    </source>
</evidence>
<protein>
    <submittedName>
        <fullName evidence="1">Uncharacterized protein</fullName>
    </submittedName>
</protein>
<gene>
    <name evidence="1" type="ORF">C492_19010</name>
</gene>
<dbReference type="EMBL" id="AOIA01000153">
    <property type="protein sequence ID" value="ELY52903.1"/>
    <property type="molecule type" value="Genomic_DNA"/>
</dbReference>
<sequence>MANEPPRRECHRRGCDEPARFRVLERYQEETGKGAVEAEAVLCRRHTREESPANLDGAYEDYVFRVEPLGTR</sequence>
<organism evidence="1 2">
    <name type="scientific">Natronococcus jeotgali DSM 18795</name>
    <dbReference type="NCBI Taxonomy" id="1227498"/>
    <lineage>
        <taxon>Archaea</taxon>
        <taxon>Methanobacteriati</taxon>
        <taxon>Methanobacteriota</taxon>
        <taxon>Stenosarchaea group</taxon>
        <taxon>Halobacteria</taxon>
        <taxon>Halobacteriales</taxon>
        <taxon>Natrialbaceae</taxon>
        <taxon>Natronococcus</taxon>
    </lineage>
</organism>
<keyword evidence="2" id="KW-1185">Reference proteome</keyword>
<dbReference type="AlphaFoldDB" id="L9WX21"/>
<proteinExistence type="predicted"/>
<reference evidence="1 2" key="1">
    <citation type="journal article" date="2014" name="PLoS Genet.">
        <title>Phylogenetically driven sequencing of extremely halophilic archaea reveals strategies for static and dynamic osmo-response.</title>
        <authorList>
            <person name="Becker E.A."/>
            <person name="Seitzer P.M."/>
            <person name="Tritt A."/>
            <person name="Larsen D."/>
            <person name="Krusor M."/>
            <person name="Yao A.I."/>
            <person name="Wu D."/>
            <person name="Madern D."/>
            <person name="Eisen J.A."/>
            <person name="Darling A.E."/>
            <person name="Facciotti M.T."/>
        </authorList>
    </citation>
    <scope>NUCLEOTIDE SEQUENCE [LARGE SCALE GENOMIC DNA]</scope>
    <source>
        <strain evidence="1 2">DSM 18795</strain>
    </source>
</reference>
<dbReference type="STRING" id="1227498.C492_19010"/>
<dbReference type="PATRIC" id="fig|1227498.3.peg.3759"/>
<dbReference type="RefSeq" id="WP_008426347.1">
    <property type="nucleotide sequence ID" value="NZ_AOIA01000153.1"/>
</dbReference>
<evidence type="ECO:0000313" key="2">
    <source>
        <dbReference type="Proteomes" id="UP000011531"/>
    </source>
</evidence>
<dbReference type="OrthoDB" id="282728at2157"/>
<dbReference type="Proteomes" id="UP000011531">
    <property type="component" value="Unassembled WGS sequence"/>
</dbReference>